<dbReference type="PANTHER" id="PTHR11860">
    <property type="entry name" value="POLYMERIC-IMMUNOGLOBULIN RECEPTOR"/>
    <property type="match status" value="1"/>
</dbReference>
<dbReference type="AlphaFoldDB" id="A0A7J7USZ5"/>
<feature type="compositionally biased region" description="Basic residues" evidence="4">
    <location>
        <begin position="293"/>
        <end position="302"/>
    </location>
</feature>
<feature type="signal peptide" evidence="6">
    <location>
        <begin position="1"/>
        <end position="16"/>
    </location>
</feature>
<dbReference type="GO" id="GO:0004888">
    <property type="term" value="F:transmembrane signaling receptor activity"/>
    <property type="evidence" value="ECO:0007669"/>
    <property type="project" value="TreeGrafter"/>
</dbReference>
<evidence type="ECO:0000256" key="2">
    <source>
        <dbReference type="ARBA" id="ARBA00022692"/>
    </source>
</evidence>
<feature type="compositionally biased region" description="Polar residues" evidence="4">
    <location>
        <begin position="262"/>
        <end position="276"/>
    </location>
</feature>
<dbReference type="InterPro" id="IPR036179">
    <property type="entry name" value="Ig-like_dom_sf"/>
</dbReference>
<feature type="compositionally biased region" description="Pro residues" evidence="4">
    <location>
        <begin position="403"/>
        <end position="415"/>
    </location>
</feature>
<gene>
    <name evidence="8" type="ORF">mPipKuh1_005003</name>
</gene>
<evidence type="ECO:0000259" key="7">
    <source>
        <dbReference type="Pfam" id="PF07686"/>
    </source>
</evidence>
<keyword evidence="9" id="KW-1185">Reference proteome</keyword>
<sequence length="474" mass="53394">MDLWLWFIYFLPTVSGALMLPEVKLEGMLGGSITIECPLPEVYDRVYLCRETAKPQVCSTVVSSVNFVREKYKNRVTLKLCPDRNVFLVEVTELTESDSGVYACGKGSHTDWGKTQKVTLDVRSGFHLLPEPTSAFLMPPVEYDPFWEEEKLPPWFREVPPKEMPPWFREVPPKEMPPWFRKVPPKEMPPWFREVPPMEMPPWFQEVPPMEMPPWFQKPVLAGSFEVLSKETSPAPTTKAPPAQHSSPTTPITHRPRVFRSKPTTRLSPTTSSKTSAPEGLLRPQTASYNQHTRLHRQRASHHGPAGPASPREDQGFQLLIPIFLSLILLTLLGMLVTRIIQRKKALSRRASRLRMSAMGASQRPQAQRPRVSQRPRSQNNVYSACPRRDRGAHAAGDLEAPTPGPGALAPPAPPQVSESPWPQEPSLKISCEYMSVFHQPAAMMEDADADEYVNISCLTHPSSCPPGPRPLRQ</sequence>
<keyword evidence="6" id="KW-0732">Signal</keyword>
<evidence type="ECO:0000313" key="9">
    <source>
        <dbReference type="Proteomes" id="UP000558488"/>
    </source>
</evidence>
<evidence type="ECO:0000256" key="5">
    <source>
        <dbReference type="SAM" id="Phobius"/>
    </source>
</evidence>
<name>A0A7J7USZ5_PIPKU</name>
<dbReference type="Gene3D" id="2.60.40.10">
    <property type="entry name" value="Immunoglobulins"/>
    <property type="match status" value="1"/>
</dbReference>
<dbReference type="Pfam" id="PF07686">
    <property type="entry name" value="V-set"/>
    <property type="match status" value="1"/>
</dbReference>
<dbReference type="SUPFAM" id="SSF48726">
    <property type="entry name" value="Immunoglobulin"/>
    <property type="match status" value="1"/>
</dbReference>
<keyword evidence="3 5" id="KW-0472">Membrane</keyword>
<dbReference type="InterPro" id="IPR013783">
    <property type="entry name" value="Ig-like_fold"/>
</dbReference>
<feature type="compositionally biased region" description="Low complexity" evidence="4">
    <location>
        <begin position="232"/>
        <end position="243"/>
    </location>
</feature>
<protein>
    <submittedName>
        <fullName evidence="8">Fc of IgM receptor</fullName>
    </submittedName>
</protein>
<feature type="region of interest" description="Disordered" evidence="4">
    <location>
        <begin position="230"/>
        <end position="312"/>
    </location>
</feature>
<evidence type="ECO:0000313" key="8">
    <source>
        <dbReference type="EMBL" id="KAF6316015.1"/>
    </source>
</evidence>
<accession>A0A7J7USZ5</accession>
<organism evidence="8 9">
    <name type="scientific">Pipistrellus kuhlii</name>
    <name type="common">Kuhl's pipistrelle</name>
    <dbReference type="NCBI Taxonomy" id="59472"/>
    <lineage>
        <taxon>Eukaryota</taxon>
        <taxon>Metazoa</taxon>
        <taxon>Chordata</taxon>
        <taxon>Craniata</taxon>
        <taxon>Vertebrata</taxon>
        <taxon>Euteleostomi</taxon>
        <taxon>Mammalia</taxon>
        <taxon>Eutheria</taxon>
        <taxon>Laurasiatheria</taxon>
        <taxon>Chiroptera</taxon>
        <taxon>Yangochiroptera</taxon>
        <taxon>Vespertilionidae</taxon>
        <taxon>Pipistrellus</taxon>
    </lineage>
</organism>
<feature type="domain" description="Immunoglobulin V-set" evidence="7">
    <location>
        <begin position="24"/>
        <end position="122"/>
    </location>
</feature>
<dbReference type="EMBL" id="JACAGB010000018">
    <property type="protein sequence ID" value="KAF6316015.1"/>
    <property type="molecule type" value="Genomic_DNA"/>
</dbReference>
<evidence type="ECO:0000256" key="4">
    <source>
        <dbReference type="SAM" id="MobiDB-lite"/>
    </source>
</evidence>
<keyword evidence="5" id="KW-1133">Transmembrane helix</keyword>
<evidence type="ECO:0000256" key="1">
    <source>
        <dbReference type="ARBA" id="ARBA00004370"/>
    </source>
</evidence>
<comment type="caution">
    <text evidence="8">The sequence shown here is derived from an EMBL/GenBank/DDBJ whole genome shotgun (WGS) entry which is preliminary data.</text>
</comment>
<dbReference type="PANTHER" id="PTHR11860:SF59">
    <property type="entry name" value="FAS APOPTOTIC INHIBITORY MOLECULE 3"/>
    <property type="match status" value="1"/>
</dbReference>
<evidence type="ECO:0000256" key="6">
    <source>
        <dbReference type="SAM" id="SignalP"/>
    </source>
</evidence>
<reference evidence="8 9" key="1">
    <citation type="journal article" date="2020" name="Nature">
        <title>Six reference-quality genomes reveal evolution of bat adaptations.</title>
        <authorList>
            <person name="Jebb D."/>
            <person name="Huang Z."/>
            <person name="Pippel M."/>
            <person name="Hughes G.M."/>
            <person name="Lavrichenko K."/>
            <person name="Devanna P."/>
            <person name="Winkler S."/>
            <person name="Jermiin L.S."/>
            <person name="Skirmuntt E.C."/>
            <person name="Katzourakis A."/>
            <person name="Burkitt-Gray L."/>
            <person name="Ray D.A."/>
            <person name="Sullivan K.A.M."/>
            <person name="Roscito J.G."/>
            <person name="Kirilenko B.M."/>
            <person name="Davalos L.M."/>
            <person name="Corthals A.P."/>
            <person name="Power M.L."/>
            <person name="Jones G."/>
            <person name="Ransome R.D."/>
            <person name="Dechmann D.K.N."/>
            <person name="Locatelli A.G."/>
            <person name="Puechmaille S.J."/>
            <person name="Fedrigo O."/>
            <person name="Jarvis E.D."/>
            <person name="Hiller M."/>
            <person name="Vernes S.C."/>
            <person name="Myers E.W."/>
            <person name="Teeling E.C."/>
        </authorList>
    </citation>
    <scope>NUCLEOTIDE SEQUENCE [LARGE SCALE GENOMIC DNA]</scope>
    <source>
        <strain evidence="8">MPipKuh1</strain>
        <tissue evidence="8">Flight muscle</tissue>
    </source>
</reference>
<proteinExistence type="predicted"/>
<feature type="compositionally biased region" description="Low complexity" evidence="4">
    <location>
        <begin position="354"/>
        <end position="379"/>
    </location>
</feature>
<keyword evidence="2 5" id="KW-0812">Transmembrane</keyword>
<dbReference type="Proteomes" id="UP000558488">
    <property type="component" value="Unassembled WGS sequence"/>
</dbReference>
<feature type="chain" id="PRO_5029590972" evidence="6">
    <location>
        <begin position="17"/>
        <end position="474"/>
    </location>
</feature>
<comment type="subcellular location">
    <subcellularLocation>
        <location evidence="1">Membrane</location>
    </subcellularLocation>
</comment>
<dbReference type="InterPro" id="IPR013106">
    <property type="entry name" value="Ig_V-set"/>
</dbReference>
<keyword evidence="8" id="KW-0675">Receptor</keyword>
<feature type="region of interest" description="Disordered" evidence="4">
    <location>
        <begin position="349"/>
        <end position="425"/>
    </location>
</feature>
<dbReference type="GO" id="GO:0005886">
    <property type="term" value="C:plasma membrane"/>
    <property type="evidence" value="ECO:0007669"/>
    <property type="project" value="TreeGrafter"/>
</dbReference>
<feature type="transmembrane region" description="Helical" evidence="5">
    <location>
        <begin position="319"/>
        <end position="341"/>
    </location>
</feature>
<dbReference type="InterPro" id="IPR050671">
    <property type="entry name" value="CD300_family_receptors"/>
</dbReference>
<evidence type="ECO:0000256" key="3">
    <source>
        <dbReference type="ARBA" id="ARBA00023136"/>
    </source>
</evidence>